<protein>
    <submittedName>
        <fullName evidence="2">Uncharacterized protein</fullName>
    </submittedName>
</protein>
<accession>A0A0T6BHN7</accession>
<dbReference type="EMBL" id="LJIG01000155">
    <property type="protein sequence ID" value="KRT86785.1"/>
    <property type="molecule type" value="Genomic_DNA"/>
</dbReference>
<evidence type="ECO:0000313" key="2">
    <source>
        <dbReference type="EMBL" id="KRT86785.1"/>
    </source>
</evidence>
<gene>
    <name evidence="2" type="ORF">AMK59_330</name>
</gene>
<comment type="caution">
    <text evidence="2">The sequence shown here is derived from an EMBL/GenBank/DDBJ whole genome shotgun (WGS) entry which is preliminary data.</text>
</comment>
<proteinExistence type="predicted"/>
<name>A0A0T6BHN7_9SCAR</name>
<feature type="non-terminal residue" evidence="2">
    <location>
        <position position="121"/>
    </location>
</feature>
<reference evidence="2 3" key="1">
    <citation type="submission" date="2015-09" db="EMBL/GenBank/DDBJ databases">
        <title>Draft genome of the scarab beetle Oryctes borbonicus.</title>
        <authorList>
            <person name="Meyer J.M."/>
            <person name="Markov G.V."/>
            <person name="Baskaran P."/>
            <person name="Herrmann M."/>
            <person name="Sommer R.J."/>
            <person name="Roedelsperger C."/>
        </authorList>
    </citation>
    <scope>NUCLEOTIDE SEQUENCE [LARGE SCALE GENOMIC DNA]</scope>
    <source>
        <strain evidence="2">OB123</strain>
        <tissue evidence="2">Whole animal</tissue>
    </source>
</reference>
<dbReference type="AlphaFoldDB" id="A0A0T6BHN7"/>
<organism evidence="2 3">
    <name type="scientific">Oryctes borbonicus</name>
    <dbReference type="NCBI Taxonomy" id="1629725"/>
    <lineage>
        <taxon>Eukaryota</taxon>
        <taxon>Metazoa</taxon>
        <taxon>Ecdysozoa</taxon>
        <taxon>Arthropoda</taxon>
        <taxon>Hexapoda</taxon>
        <taxon>Insecta</taxon>
        <taxon>Pterygota</taxon>
        <taxon>Neoptera</taxon>
        <taxon>Endopterygota</taxon>
        <taxon>Coleoptera</taxon>
        <taxon>Polyphaga</taxon>
        <taxon>Scarabaeiformia</taxon>
        <taxon>Scarabaeidae</taxon>
        <taxon>Dynastinae</taxon>
        <taxon>Oryctes</taxon>
    </lineage>
</organism>
<dbReference type="OrthoDB" id="1854502at2759"/>
<feature type="region of interest" description="Disordered" evidence="1">
    <location>
        <begin position="1"/>
        <end position="21"/>
    </location>
</feature>
<dbReference type="Proteomes" id="UP000051574">
    <property type="component" value="Unassembled WGS sequence"/>
</dbReference>
<feature type="compositionally biased region" description="Acidic residues" evidence="1">
    <location>
        <begin position="1"/>
        <end position="12"/>
    </location>
</feature>
<evidence type="ECO:0000256" key="1">
    <source>
        <dbReference type="SAM" id="MobiDB-lite"/>
    </source>
</evidence>
<sequence>MESEEEEEEVEEGSGSPEEWSNVVRELQAKMEDLRTCSELIAKHGGALQRALGELEINVDAESAQGKSKAVQERATLFRIASNAMMNSCTDYLNMALNHGHKWTRLLQHEREQRQRLQEMV</sequence>
<evidence type="ECO:0000313" key="3">
    <source>
        <dbReference type="Proteomes" id="UP000051574"/>
    </source>
</evidence>
<keyword evidence="3" id="KW-1185">Reference proteome</keyword>